<gene>
    <name evidence="4" type="ORF">ERUC_LOCUS44049</name>
</gene>
<dbReference type="AlphaFoldDB" id="A0ABC8M6H3"/>
<name>A0ABC8M6H3_ERUVS</name>
<dbReference type="PANTHER" id="PTHR47274">
    <property type="entry name" value="BTB/POZ DOMAIN CONTAINING PROTEIN, EXPRESSED-RELATED"/>
    <property type="match status" value="1"/>
</dbReference>
<reference evidence="4 5" key="1">
    <citation type="submission" date="2022-03" db="EMBL/GenBank/DDBJ databases">
        <authorList>
            <person name="Macdonald S."/>
            <person name="Ahmed S."/>
            <person name="Newling K."/>
        </authorList>
    </citation>
    <scope>NUCLEOTIDE SEQUENCE [LARGE SCALE GENOMIC DNA]</scope>
</reference>
<dbReference type="Gene3D" id="3.30.710.10">
    <property type="entry name" value="Potassium Channel Kv1.1, Chain A"/>
    <property type="match status" value="1"/>
</dbReference>
<dbReference type="Pfam" id="PF00651">
    <property type="entry name" value="BTB"/>
    <property type="match status" value="1"/>
</dbReference>
<dbReference type="CDD" id="cd14733">
    <property type="entry name" value="BACK"/>
    <property type="match status" value="1"/>
</dbReference>
<proteinExistence type="predicted"/>
<protein>
    <recommendedName>
        <fullName evidence="3">BTB domain-containing protein</fullName>
    </recommendedName>
</protein>
<keyword evidence="5" id="KW-1185">Reference proteome</keyword>
<dbReference type="InterPro" id="IPR011333">
    <property type="entry name" value="SKP1/BTB/POZ_sf"/>
</dbReference>
<sequence>MLESDKFKATVGDIVTVTLSELKQEELEALVEFIYENGSVLSEKGKKHARTLFVAADKYDIPHLRDLCTEPQELISSSKLANVISILNLSLTPFNEALNNAAVRFVLRNLLAICNTAEFKSFVRKYPDLTVEIMKSSLTRKWKNIYF</sequence>
<dbReference type="Proteomes" id="UP001642260">
    <property type="component" value="Unassembled WGS sequence"/>
</dbReference>
<dbReference type="PANTHER" id="PTHR47274:SF9">
    <property type="entry name" value="GENOME ASSEMBLY, CHROMOSOME: A05"/>
    <property type="match status" value="1"/>
</dbReference>
<evidence type="ECO:0000313" key="5">
    <source>
        <dbReference type="Proteomes" id="UP001642260"/>
    </source>
</evidence>
<comment type="function">
    <text evidence="1">May act as a substrate-specific adapter of an E3 ubiquitin-protein ligase complex (CUL3-RBX1-BTB) which mediates the ubiquitination and subsequent proteasomal degradation of target proteins.</text>
</comment>
<evidence type="ECO:0000256" key="1">
    <source>
        <dbReference type="ARBA" id="ARBA00002668"/>
    </source>
</evidence>
<dbReference type="InterPro" id="IPR044784">
    <property type="entry name" value="At1g01640-like"/>
</dbReference>
<dbReference type="Gene3D" id="1.25.40.420">
    <property type="match status" value="1"/>
</dbReference>
<evidence type="ECO:0000313" key="4">
    <source>
        <dbReference type="EMBL" id="CAH8391566.1"/>
    </source>
</evidence>
<comment type="pathway">
    <text evidence="2">Protein modification; protein ubiquitination.</text>
</comment>
<dbReference type="InterPro" id="IPR000210">
    <property type="entry name" value="BTB/POZ_dom"/>
</dbReference>
<feature type="domain" description="BTB" evidence="3">
    <location>
        <begin position="13"/>
        <end position="70"/>
    </location>
</feature>
<accession>A0ABC8M6H3</accession>
<evidence type="ECO:0000259" key="3">
    <source>
        <dbReference type="Pfam" id="PF00651"/>
    </source>
</evidence>
<dbReference type="SUPFAM" id="SSF54695">
    <property type="entry name" value="POZ domain"/>
    <property type="match status" value="1"/>
</dbReference>
<comment type="caution">
    <text evidence="4">The sequence shown here is derived from an EMBL/GenBank/DDBJ whole genome shotgun (WGS) entry which is preliminary data.</text>
</comment>
<organism evidence="4 5">
    <name type="scientific">Eruca vesicaria subsp. sativa</name>
    <name type="common">Garden rocket</name>
    <name type="synonym">Eruca sativa</name>
    <dbReference type="NCBI Taxonomy" id="29727"/>
    <lineage>
        <taxon>Eukaryota</taxon>
        <taxon>Viridiplantae</taxon>
        <taxon>Streptophyta</taxon>
        <taxon>Embryophyta</taxon>
        <taxon>Tracheophyta</taxon>
        <taxon>Spermatophyta</taxon>
        <taxon>Magnoliopsida</taxon>
        <taxon>eudicotyledons</taxon>
        <taxon>Gunneridae</taxon>
        <taxon>Pentapetalae</taxon>
        <taxon>rosids</taxon>
        <taxon>malvids</taxon>
        <taxon>Brassicales</taxon>
        <taxon>Brassicaceae</taxon>
        <taxon>Brassiceae</taxon>
        <taxon>Eruca</taxon>
    </lineage>
</organism>
<dbReference type="EMBL" id="CAKOAT010952931">
    <property type="protein sequence ID" value="CAH8391566.1"/>
    <property type="molecule type" value="Genomic_DNA"/>
</dbReference>
<evidence type="ECO:0000256" key="2">
    <source>
        <dbReference type="ARBA" id="ARBA00004906"/>
    </source>
</evidence>